<dbReference type="InterPro" id="IPR000615">
    <property type="entry name" value="Bestrophin"/>
</dbReference>
<feature type="transmembrane region" description="Helical" evidence="6">
    <location>
        <begin position="284"/>
        <end position="304"/>
    </location>
</feature>
<evidence type="ECO:0000256" key="6">
    <source>
        <dbReference type="RuleBase" id="RU363126"/>
    </source>
</evidence>
<comment type="similarity">
    <text evidence="5 6">Belongs to the anion channel-forming bestrophin (TC 1.A.46) family. Calcium-sensitive chloride channel subfamily.</text>
</comment>
<keyword evidence="6" id="KW-0868">Chloride</keyword>
<dbReference type="Pfam" id="PF01062">
    <property type="entry name" value="Bestrophin"/>
    <property type="match status" value="1"/>
</dbReference>
<evidence type="ECO:0000256" key="5">
    <source>
        <dbReference type="ARBA" id="ARBA00034769"/>
    </source>
</evidence>
<keyword evidence="4 6" id="KW-0472">Membrane</keyword>
<keyword evidence="6" id="KW-0407">Ion channel</keyword>
<dbReference type="PANTHER" id="PTHR10736:SF0">
    <property type="entry name" value="BESTROPHIN HOMOLOG"/>
    <property type="match status" value="1"/>
</dbReference>
<protein>
    <recommendedName>
        <fullName evidence="6">Bestrophin homolog</fullName>
    </recommendedName>
</protein>
<evidence type="ECO:0000313" key="8">
    <source>
        <dbReference type="WBParaSite" id="PSAMB.scaffold665size44223.g7821.t1"/>
    </source>
</evidence>
<organism evidence="7 8">
    <name type="scientific">Plectus sambesii</name>
    <dbReference type="NCBI Taxonomy" id="2011161"/>
    <lineage>
        <taxon>Eukaryota</taxon>
        <taxon>Metazoa</taxon>
        <taxon>Ecdysozoa</taxon>
        <taxon>Nematoda</taxon>
        <taxon>Chromadorea</taxon>
        <taxon>Plectida</taxon>
        <taxon>Plectina</taxon>
        <taxon>Plectoidea</taxon>
        <taxon>Plectidae</taxon>
        <taxon>Plectus</taxon>
    </lineage>
</organism>
<keyword evidence="6" id="KW-0813">Transport</keyword>
<keyword evidence="2 6" id="KW-0812">Transmembrane</keyword>
<dbReference type="PANTHER" id="PTHR10736">
    <property type="entry name" value="BESTROPHIN"/>
    <property type="match status" value="1"/>
</dbReference>
<evidence type="ECO:0000256" key="4">
    <source>
        <dbReference type="ARBA" id="ARBA00023136"/>
    </source>
</evidence>
<keyword evidence="6" id="KW-1003">Cell membrane</keyword>
<dbReference type="Proteomes" id="UP000887566">
    <property type="component" value="Unplaced"/>
</dbReference>
<evidence type="ECO:0000313" key="7">
    <source>
        <dbReference type="Proteomes" id="UP000887566"/>
    </source>
</evidence>
<accession>A0A914X757</accession>
<evidence type="ECO:0000256" key="3">
    <source>
        <dbReference type="ARBA" id="ARBA00022989"/>
    </source>
</evidence>
<proteinExistence type="inferred from homology"/>
<name>A0A914X757_9BILA</name>
<comment type="function">
    <text evidence="6">Forms chloride channels.</text>
</comment>
<feature type="transmembrane region" description="Helical" evidence="6">
    <location>
        <begin position="236"/>
        <end position="256"/>
    </location>
</feature>
<feature type="transmembrane region" description="Helical" evidence="6">
    <location>
        <begin position="77"/>
        <end position="96"/>
    </location>
</feature>
<sequence>MTVVYTHEVAQSNTWNFFKLLFRWRGSLWKVLWPELSLWLVLYTLLSVIYRLLLNEKQQLTFENIVKFWSAYAGNEFVPLTFILGFFVSLVISRWWDMYLSIGSTEKTAVHIACYIEGDDEETVTLRRNIIRYMVVVQTMVLSKVSASVRKRFPNLEAFKTAGLINDSEQQVINDFESVHPKHWLPIYWAMALIKKAHKDGQIPSESYMLDLYTKLSEFRAGLGKLSSYIAVPIPLAYTQVVFLAVRLYFVIALFAEQYLIQSSIGDNAEDGKIRKQPELSFKFAIDLYFPFATVIKFFFYVGWVKVAESLFNPFGTDDDDFDVNAIITKNLQMGLAIVDNGVGKIPEQSRDLYAKTGNDAPFHHDKEHYMFPVQFTDIRDGVQRMAQRVPLIGEHVTTVA</sequence>
<keyword evidence="6" id="KW-0406">Ion transport</keyword>
<reference evidence="8" key="1">
    <citation type="submission" date="2022-11" db="UniProtKB">
        <authorList>
            <consortium name="WormBaseParasite"/>
        </authorList>
    </citation>
    <scope>IDENTIFICATION</scope>
</reference>
<feature type="transmembrane region" description="Helical" evidence="6">
    <location>
        <begin position="36"/>
        <end position="54"/>
    </location>
</feature>
<evidence type="ECO:0000256" key="1">
    <source>
        <dbReference type="ARBA" id="ARBA00004370"/>
    </source>
</evidence>
<keyword evidence="3 6" id="KW-1133">Transmembrane helix</keyword>
<keyword evidence="7" id="KW-1185">Reference proteome</keyword>
<comment type="subcellular location">
    <subcellularLocation>
        <location evidence="6">Cell membrane</location>
        <topology evidence="6">Multi-pass membrane protein</topology>
    </subcellularLocation>
    <subcellularLocation>
        <location evidence="1">Membrane</location>
    </subcellularLocation>
</comment>
<keyword evidence="6" id="KW-0869">Chloride channel</keyword>
<dbReference type="GO" id="GO:0005886">
    <property type="term" value="C:plasma membrane"/>
    <property type="evidence" value="ECO:0007669"/>
    <property type="project" value="UniProtKB-SubCell"/>
</dbReference>
<dbReference type="WBParaSite" id="PSAMB.scaffold665size44223.g7821.t1">
    <property type="protein sequence ID" value="PSAMB.scaffold665size44223.g7821.t1"/>
    <property type="gene ID" value="PSAMB.scaffold665size44223.g7821"/>
</dbReference>
<dbReference type="AlphaFoldDB" id="A0A914X757"/>
<dbReference type="InterPro" id="IPR021134">
    <property type="entry name" value="Bestrophin-like"/>
</dbReference>
<dbReference type="GO" id="GO:0034707">
    <property type="term" value="C:chloride channel complex"/>
    <property type="evidence" value="ECO:0007669"/>
    <property type="project" value="UniProtKB-KW"/>
</dbReference>
<dbReference type="GO" id="GO:0005254">
    <property type="term" value="F:chloride channel activity"/>
    <property type="evidence" value="ECO:0007669"/>
    <property type="project" value="UniProtKB-KW"/>
</dbReference>
<evidence type="ECO:0000256" key="2">
    <source>
        <dbReference type="ARBA" id="ARBA00022692"/>
    </source>
</evidence>